<feature type="non-terminal residue" evidence="2">
    <location>
        <position position="1"/>
    </location>
</feature>
<dbReference type="PANTHER" id="PTHR23257">
    <property type="entry name" value="SERINE-THREONINE PROTEIN KINASE"/>
    <property type="match status" value="1"/>
</dbReference>
<dbReference type="Gene3D" id="1.10.510.10">
    <property type="entry name" value="Transferase(Phosphotransferase) domain 1"/>
    <property type="match status" value="1"/>
</dbReference>
<dbReference type="GO" id="GO:0007165">
    <property type="term" value="P:signal transduction"/>
    <property type="evidence" value="ECO:0007669"/>
    <property type="project" value="TreeGrafter"/>
</dbReference>
<accession>A0A6A4GK11</accession>
<dbReference type="InterPro" id="IPR050167">
    <property type="entry name" value="Ser_Thr_protein_kinase"/>
</dbReference>
<dbReference type="OrthoDB" id="3248549at2759"/>
<dbReference type="InterPro" id="IPR011009">
    <property type="entry name" value="Kinase-like_dom_sf"/>
</dbReference>
<proteinExistence type="predicted"/>
<keyword evidence="3" id="KW-1185">Reference proteome</keyword>
<dbReference type="Proteomes" id="UP000799118">
    <property type="component" value="Unassembled WGS sequence"/>
</dbReference>
<dbReference type="InterPro" id="IPR000719">
    <property type="entry name" value="Prot_kinase_dom"/>
</dbReference>
<organism evidence="2 3">
    <name type="scientific">Gymnopus androsaceus JB14</name>
    <dbReference type="NCBI Taxonomy" id="1447944"/>
    <lineage>
        <taxon>Eukaryota</taxon>
        <taxon>Fungi</taxon>
        <taxon>Dikarya</taxon>
        <taxon>Basidiomycota</taxon>
        <taxon>Agaricomycotina</taxon>
        <taxon>Agaricomycetes</taxon>
        <taxon>Agaricomycetidae</taxon>
        <taxon>Agaricales</taxon>
        <taxon>Marasmiineae</taxon>
        <taxon>Omphalotaceae</taxon>
        <taxon>Gymnopus</taxon>
    </lineage>
</organism>
<protein>
    <submittedName>
        <fullName evidence="2">Kinase-like protein</fullName>
    </submittedName>
</protein>
<dbReference type="GO" id="GO:0004672">
    <property type="term" value="F:protein kinase activity"/>
    <property type="evidence" value="ECO:0007669"/>
    <property type="project" value="InterPro"/>
</dbReference>
<evidence type="ECO:0000313" key="2">
    <source>
        <dbReference type="EMBL" id="KAE9385868.1"/>
    </source>
</evidence>
<dbReference type="PROSITE" id="PS50011">
    <property type="entry name" value="PROTEIN_KINASE_DOM"/>
    <property type="match status" value="1"/>
</dbReference>
<keyword evidence="2" id="KW-0808">Transferase</keyword>
<evidence type="ECO:0000313" key="3">
    <source>
        <dbReference type="Proteomes" id="UP000799118"/>
    </source>
</evidence>
<dbReference type="AlphaFoldDB" id="A0A6A4GK11"/>
<evidence type="ECO:0000259" key="1">
    <source>
        <dbReference type="PROSITE" id="PS50011"/>
    </source>
</evidence>
<feature type="domain" description="Protein kinase" evidence="1">
    <location>
        <begin position="1"/>
        <end position="172"/>
    </location>
</feature>
<dbReference type="InterPro" id="IPR001245">
    <property type="entry name" value="Ser-Thr/Tyr_kinase_cat_dom"/>
</dbReference>
<dbReference type="GO" id="GO:0005524">
    <property type="term" value="F:ATP binding"/>
    <property type="evidence" value="ECO:0007669"/>
    <property type="project" value="InterPro"/>
</dbReference>
<reference evidence="2" key="1">
    <citation type="journal article" date="2019" name="Environ. Microbiol.">
        <title>Fungal ecological strategies reflected in gene transcription - a case study of two litter decomposers.</title>
        <authorList>
            <person name="Barbi F."/>
            <person name="Kohler A."/>
            <person name="Barry K."/>
            <person name="Baskaran P."/>
            <person name="Daum C."/>
            <person name="Fauchery L."/>
            <person name="Ihrmark K."/>
            <person name="Kuo A."/>
            <person name="LaButti K."/>
            <person name="Lipzen A."/>
            <person name="Morin E."/>
            <person name="Grigoriev I.V."/>
            <person name="Henrissat B."/>
            <person name="Lindahl B."/>
            <person name="Martin F."/>
        </authorList>
    </citation>
    <scope>NUCLEOTIDE SEQUENCE</scope>
    <source>
        <strain evidence="2">JB14</strain>
    </source>
</reference>
<dbReference type="Pfam" id="PF07714">
    <property type="entry name" value="PK_Tyr_Ser-Thr"/>
    <property type="match status" value="1"/>
</dbReference>
<dbReference type="EMBL" id="ML769938">
    <property type="protein sequence ID" value="KAE9385868.1"/>
    <property type="molecule type" value="Genomic_DNA"/>
</dbReference>
<name>A0A6A4GK11_9AGAR</name>
<sequence length="176" mass="19674">LLDVASGISYLHSMDPPIVHGDIRGLVASQGNILVADDLHCCIADFGLSLIAADSQSWTITVTSTLKGSMRWMAPELFHHDGSLDLHLNHPSRDVYAFGCTMLEILTLQLPFYERKTDYMVFAALMAGERPVRPNGVWFPDEIWNLTTSCWAQEATARPKAREVYNVLHEFIQAAE</sequence>
<gene>
    <name evidence="2" type="ORF">BT96DRAFT_840185</name>
</gene>
<dbReference type="SUPFAM" id="SSF56112">
    <property type="entry name" value="Protein kinase-like (PK-like)"/>
    <property type="match status" value="1"/>
</dbReference>
<keyword evidence="2" id="KW-0418">Kinase</keyword>
<dbReference type="GO" id="GO:0005737">
    <property type="term" value="C:cytoplasm"/>
    <property type="evidence" value="ECO:0007669"/>
    <property type="project" value="TreeGrafter"/>
</dbReference>